<dbReference type="PIRSF" id="PIRSF000521">
    <property type="entry name" value="Transaminase_4ab_Lys_Orn"/>
    <property type="match status" value="1"/>
</dbReference>
<dbReference type="GO" id="GO:0030170">
    <property type="term" value="F:pyridoxal phosphate binding"/>
    <property type="evidence" value="ECO:0007669"/>
    <property type="project" value="InterPro"/>
</dbReference>
<keyword evidence="2 6" id="KW-0032">Aminotransferase</keyword>
<dbReference type="PROSITE" id="PS00600">
    <property type="entry name" value="AA_TRANSFER_CLASS_3"/>
    <property type="match status" value="1"/>
</dbReference>
<comment type="similarity">
    <text evidence="5">Belongs to the class-III pyridoxal-phosphate-dependent aminotransferase family.</text>
</comment>
<keyword evidence="3 6" id="KW-0808">Transferase</keyword>
<dbReference type="Pfam" id="PF00202">
    <property type="entry name" value="Aminotran_3"/>
    <property type="match status" value="1"/>
</dbReference>
<name>A0A6I4I159_9SPHI</name>
<sequence>MLTLRQLFLANNAQTTDFPLLLEFERAKGVYMYDANGKPYIDLISGIGVSNIGHCNDEVVAAVTEQVSKYMHLMVYGEYVQSPQVLFAEKLVSLLPSTLNSVYFVNSGAEAAEGALKLAKRHTGRSGIIAFKNSYHGSTHGALSIMGSDEFKRGYGPLLPDVDFIELNRTDQLNAITVDTACVILETIQGEAGIRTPDPDYMLALRERCNETGALLILDEIQTAFGRTGKMFAFEHFDIVPDILLLGKALGGGMPLGAFISSAKIMGALKDNPMLGHITTFGGHPVSCAAGLAALKVLLEQDLVKGVDEKGRLLKSSLQHPAITEIRGKGLMLAVGFKDFALNKKIINHCIANGVVTDWFLHCDDAMRIAPPLIITTDEIIQACGVIDDAIAVCV</sequence>
<dbReference type="PANTHER" id="PTHR11986:SF79">
    <property type="entry name" value="ACETYLORNITHINE AMINOTRANSFERASE, MITOCHONDRIAL"/>
    <property type="match status" value="1"/>
</dbReference>
<organism evidence="6 7">
    <name type="scientific">Mucilaginibacter ginkgonis</name>
    <dbReference type="NCBI Taxonomy" id="2682091"/>
    <lineage>
        <taxon>Bacteria</taxon>
        <taxon>Pseudomonadati</taxon>
        <taxon>Bacteroidota</taxon>
        <taxon>Sphingobacteriia</taxon>
        <taxon>Sphingobacteriales</taxon>
        <taxon>Sphingobacteriaceae</taxon>
        <taxon>Mucilaginibacter</taxon>
    </lineage>
</organism>
<dbReference type="InterPro" id="IPR049704">
    <property type="entry name" value="Aminotrans_3_PPA_site"/>
</dbReference>
<dbReference type="GO" id="GO:0008483">
    <property type="term" value="F:transaminase activity"/>
    <property type="evidence" value="ECO:0007669"/>
    <property type="project" value="UniProtKB-KW"/>
</dbReference>
<dbReference type="FunFam" id="3.40.640.10:FF:000004">
    <property type="entry name" value="Acetylornithine aminotransferase"/>
    <property type="match status" value="1"/>
</dbReference>
<evidence type="ECO:0000256" key="4">
    <source>
        <dbReference type="ARBA" id="ARBA00022898"/>
    </source>
</evidence>
<reference evidence="6 7" key="1">
    <citation type="submission" date="2020-12" db="EMBL/GenBank/DDBJ databases">
        <title>HMF7856_wgs.fasta genome submission.</title>
        <authorList>
            <person name="Kang H."/>
            <person name="Kim H."/>
            <person name="Joh K."/>
        </authorList>
    </citation>
    <scope>NUCLEOTIDE SEQUENCE [LARGE SCALE GENOMIC DNA]</scope>
    <source>
        <strain evidence="6 7">HMF7856</strain>
    </source>
</reference>
<evidence type="ECO:0000256" key="1">
    <source>
        <dbReference type="ARBA" id="ARBA00001933"/>
    </source>
</evidence>
<evidence type="ECO:0000256" key="5">
    <source>
        <dbReference type="RuleBase" id="RU003560"/>
    </source>
</evidence>
<dbReference type="Gene3D" id="3.40.640.10">
    <property type="entry name" value="Type I PLP-dependent aspartate aminotransferase-like (Major domain)"/>
    <property type="match status" value="1"/>
</dbReference>
<proteinExistence type="inferred from homology"/>
<dbReference type="InterPro" id="IPR005814">
    <property type="entry name" value="Aminotrans_3"/>
</dbReference>
<dbReference type="Gene3D" id="3.90.1150.10">
    <property type="entry name" value="Aspartate Aminotransferase, domain 1"/>
    <property type="match status" value="1"/>
</dbReference>
<evidence type="ECO:0000256" key="2">
    <source>
        <dbReference type="ARBA" id="ARBA00022576"/>
    </source>
</evidence>
<dbReference type="RefSeq" id="WP_157526216.1">
    <property type="nucleotide sequence ID" value="NZ_CP066775.1"/>
</dbReference>
<dbReference type="PANTHER" id="PTHR11986">
    <property type="entry name" value="AMINOTRANSFERASE CLASS III"/>
    <property type="match status" value="1"/>
</dbReference>
<keyword evidence="4 5" id="KW-0663">Pyridoxal phosphate</keyword>
<dbReference type="InterPro" id="IPR015424">
    <property type="entry name" value="PyrdxlP-dep_Trfase"/>
</dbReference>
<dbReference type="SUPFAM" id="SSF53383">
    <property type="entry name" value="PLP-dependent transferases"/>
    <property type="match status" value="1"/>
</dbReference>
<evidence type="ECO:0000313" key="6">
    <source>
        <dbReference type="EMBL" id="QQL48503.1"/>
    </source>
</evidence>
<accession>A0A6I4I159</accession>
<dbReference type="InterPro" id="IPR015422">
    <property type="entry name" value="PyrdxlP-dep_Trfase_small"/>
</dbReference>
<dbReference type="AlphaFoldDB" id="A0A6I4I159"/>
<keyword evidence="7" id="KW-1185">Reference proteome</keyword>
<dbReference type="CDD" id="cd00610">
    <property type="entry name" value="OAT_like"/>
    <property type="match status" value="1"/>
</dbReference>
<evidence type="ECO:0000313" key="7">
    <source>
        <dbReference type="Proteomes" id="UP000429232"/>
    </source>
</evidence>
<protein>
    <submittedName>
        <fullName evidence="6">Aspartate aminotransferase family protein</fullName>
    </submittedName>
</protein>
<dbReference type="InterPro" id="IPR015421">
    <property type="entry name" value="PyrdxlP-dep_Trfase_major"/>
</dbReference>
<dbReference type="Proteomes" id="UP000429232">
    <property type="component" value="Chromosome"/>
</dbReference>
<evidence type="ECO:0000256" key="3">
    <source>
        <dbReference type="ARBA" id="ARBA00022679"/>
    </source>
</evidence>
<dbReference type="GO" id="GO:0042802">
    <property type="term" value="F:identical protein binding"/>
    <property type="evidence" value="ECO:0007669"/>
    <property type="project" value="TreeGrafter"/>
</dbReference>
<dbReference type="KEGG" id="mgik:GO620_009900"/>
<dbReference type="InterPro" id="IPR050103">
    <property type="entry name" value="Class-III_PLP-dep_AT"/>
</dbReference>
<dbReference type="EMBL" id="CP066775">
    <property type="protein sequence ID" value="QQL48503.1"/>
    <property type="molecule type" value="Genomic_DNA"/>
</dbReference>
<comment type="cofactor">
    <cofactor evidence="1">
        <name>pyridoxal 5'-phosphate</name>
        <dbReference type="ChEBI" id="CHEBI:597326"/>
    </cofactor>
</comment>
<gene>
    <name evidence="6" type="ORF">GO620_009900</name>
</gene>